<sequence length="77" mass="8883">MLFQIVKELHPIYTASSRFGNLLLLLPTITVSHLRHRYPLLIYSFLYLAVLQVCSYCSSIQSRVCTNFLDNLYGSAR</sequence>
<accession>A0A0C2CIS1</accession>
<dbReference type="AlphaFoldDB" id="A0A0C2CIS1"/>
<dbReference type="EMBL" id="KN752367">
    <property type="protein sequence ID" value="KIH49682.1"/>
    <property type="molecule type" value="Genomic_DNA"/>
</dbReference>
<reference evidence="1 2" key="1">
    <citation type="submission" date="2013-12" db="EMBL/GenBank/DDBJ databases">
        <title>Draft genome of the parsitic nematode Ancylostoma duodenale.</title>
        <authorList>
            <person name="Mitreva M."/>
        </authorList>
    </citation>
    <scope>NUCLEOTIDE SEQUENCE [LARGE SCALE GENOMIC DNA]</scope>
    <source>
        <strain evidence="1 2">Zhejiang</strain>
    </source>
</reference>
<keyword evidence="2" id="KW-1185">Reference proteome</keyword>
<proteinExistence type="predicted"/>
<organism evidence="1 2">
    <name type="scientific">Ancylostoma duodenale</name>
    <dbReference type="NCBI Taxonomy" id="51022"/>
    <lineage>
        <taxon>Eukaryota</taxon>
        <taxon>Metazoa</taxon>
        <taxon>Ecdysozoa</taxon>
        <taxon>Nematoda</taxon>
        <taxon>Chromadorea</taxon>
        <taxon>Rhabditida</taxon>
        <taxon>Rhabditina</taxon>
        <taxon>Rhabditomorpha</taxon>
        <taxon>Strongyloidea</taxon>
        <taxon>Ancylostomatidae</taxon>
        <taxon>Ancylostomatinae</taxon>
        <taxon>Ancylostoma</taxon>
    </lineage>
</organism>
<evidence type="ECO:0000313" key="1">
    <source>
        <dbReference type="EMBL" id="KIH49682.1"/>
    </source>
</evidence>
<evidence type="ECO:0000313" key="2">
    <source>
        <dbReference type="Proteomes" id="UP000054047"/>
    </source>
</evidence>
<name>A0A0C2CIS1_9BILA</name>
<protein>
    <submittedName>
        <fullName evidence="1">Uncharacterized protein</fullName>
    </submittedName>
</protein>
<gene>
    <name evidence="1" type="ORF">ANCDUO_20242</name>
</gene>
<dbReference type="Proteomes" id="UP000054047">
    <property type="component" value="Unassembled WGS sequence"/>
</dbReference>